<dbReference type="Gene3D" id="3.30.70.100">
    <property type="match status" value="1"/>
</dbReference>
<dbReference type="EMBL" id="AP022588">
    <property type="protein sequence ID" value="BBY27687.1"/>
    <property type="molecule type" value="Genomic_DNA"/>
</dbReference>
<feature type="domain" description="DUF1330" evidence="1">
    <location>
        <begin position="2"/>
        <end position="87"/>
    </location>
</feature>
<name>A0A7I7QNW4_9MYCO</name>
<dbReference type="Pfam" id="PF07045">
    <property type="entry name" value="DUF1330"/>
    <property type="match status" value="1"/>
</dbReference>
<dbReference type="Proteomes" id="UP000467193">
    <property type="component" value="Chromosome"/>
</dbReference>
<dbReference type="AlphaFoldDB" id="A0A7I7QNW4"/>
<evidence type="ECO:0000313" key="3">
    <source>
        <dbReference type="Proteomes" id="UP000467193"/>
    </source>
</evidence>
<keyword evidence="3" id="KW-1185">Reference proteome</keyword>
<evidence type="ECO:0000259" key="1">
    <source>
        <dbReference type="Pfam" id="PF07045"/>
    </source>
</evidence>
<organism evidence="2 3">
    <name type="scientific">Mycolicibacterium sediminis</name>
    <dbReference type="NCBI Taxonomy" id="1286180"/>
    <lineage>
        <taxon>Bacteria</taxon>
        <taxon>Bacillati</taxon>
        <taxon>Actinomycetota</taxon>
        <taxon>Actinomycetes</taxon>
        <taxon>Mycobacteriales</taxon>
        <taxon>Mycobacteriaceae</taxon>
        <taxon>Mycolicibacterium</taxon>
    </lineage>
</organism>
<gene>
    <name evidence="2" type="ORF">MSEDJ_17830</name>
</gene>
<dbReference type="RefSeq" id="WP_163796543.1">
    <property type="nucleotide sequence ID" value="NZ_AP022588.1"/>
</dbReference>
<dbReference type="InterPro" id="IPR011008">
    <property type="entry name" value="Dimeric_a/b-barrel"/>
</dbReference>
<sequence>MTVYALNLFDVADRDEYLAYSRRSVTEVARYGGRVVALGKFAENVVGEVAPRQVLILVEWPDRAAFDGYCDDPGLADLHAHRENGTSSYVWQLFDRLDDLRPVLKLES</sequence>
<dbReference type="InterPro" id="IPR010753">
    <property type="entry name" value="DUF1330"/>
</dbReference>
<reference evidence="2 3" key="1">
    <citation type="journal article" date="2019" name="Emerg. Microbes Infect.">
        <title>Comprehensive subspecies identification of 175 nontuberculous mycobacteria species based on 7547 genomic profiles.</title>
        <authorList>
            <person name="Matsumoto Y."/>
            <person name="Kinjo T."/>
            <person name="Motooka D."/>
            <person name="Nabeya D."/>
            <person name="Jung N."/>
            <person name="Uechi K."/>
            <person name="Horii T."/>
            <person name="Iida T."/>
            <person name="Fujita J."/>
            <person name="Nakamura S."/>
        </authorList>
    </citation>
    <scope>NUCLEOTIDE SEQUENCE [LARGE SCALE GENOMIC DNA]</scope>
    <source>
        <strain evidence="2 3">JCM 17899</strain>
    </source>
</reference>
<protein>
    <recommendedName>
        <fullName evidence="1">DUF1330 domain-containing protein</fullName>
    </recommendedName>
</protein>
<accession>A0A7I7QNW4</accession>
<dbReference type="KEGG" id="msei:MSEDJ_17830"/>
<evidence type="ECO:0000313" key="2">
    <source>
        <dbReference type="EMBL" id="BBY27687.1"/>
    </source>
</evidence>
<dbReference type="SUPFAM" id="SSF54909">
    <property type="entry name" value="Dimeric alpha+beta barrel"/>
    <property type="match status" value="1"/>
</dbReference>
<proteinExistence type="predicted"/>